<protein>
    <submittedName>
        <fullName evidence="1">Phosphohistidine phosphatase</fullName>
    </submittedName>
</protein>
<name>A0A127JYV1_9BURK</name>
<dbReference type="AlphaFoldDB" id="A0A127JYV1"/>
<dbReference type="OrthoDB" id="9814783at2"/>
<proteinExistence type="predicted"/>
<dbReference type="Proteomes" id="UP000070433">
    <property type="component" value="Chromosome"/>
</dbReference>
<evidence type="ECO:0000313" key="1">
    <source>
        <dbReference type="EMBL" id="AMO25013.1"/>
    </source>
</evidence>
<dbReference type="Gene3D" id="3.40.50.1240">
    <property type="entry name" value="Phosphoglycerate mutase-like"/>
    <property type="match status" value="1"/>
</dbReference>
<reference evidence="1 2" key="1">
    <citation type="journal article" date="2014" name="Int. J. Syst. Evol. Microbiol.">
        <title>Ramlibacter solisilvae sp. nov., isolated from forest soil, and emended description of the genus Ramlibacter.</title>
        <authorList>
            <person name="Lee H.J."/>
            <person name="Lee S.H."/>
            <person name="Lee S.S."/>
            <person name="Lee J.S."/>
            <person name="Kim Y."/>
            <person name="Kim S.C."/>
            <person name="Jeon C.O."/>
        </authorList>
    </citation>
    <scope>NUCLEOTIDE SEQUENCE [LARGE SCALE GENOMIC DNA]</scope>
    <source>
        <strain evidence="1 2">5-10</strain>
    </source>
</reference>
<dbReference type="RefSeq" id="WP_061503439.1">
    <property type="nucleotide sequence ID" value="NZ_CP010951.1"/>
</dbReference>
<accession>A0A127JYV1</accession>
<dbReference type="SMART" id="SM00855">
    <property type="entry name" value="PGAM"/>
    <property type="match status" value="1"/>
</dbReference>
<dbReference type="InterPro" id="IPR029033">
    <property type="entry name" value="His_PPase_superfam"/>
</dbReference>
<keyword evidence="2" id="KW-1185">Reference proteome</keyword>
<dbReference type="Pfam" id="PF00300">
    <property type="entry name" value="His_Phos_1"/>
    <property type="match status" value="1"/>
</dbReference>
<dbReference type="SUPFAM" id="SSF53254">
    <property type="entry name" value="Phosphoglycerate mutase-like"/>
    <property type="match status" value="1"/>
</dbReference>
<dbReference type="EMBL" id="CP010951">
    <property type="protein sequence ID" value="AMO25013.1"/>
    <property type="molecule type" value="Genomic_DNA"/>
</dbReference>
<dbReference type="InterPro" id="IPR013078">
    <property type="entry name" value="His_Pase_superF_clade-1"/>
</dbReference>
<sequence length="156" mass="17362">MDLILWRHAEAEEGRTGLADLDRALTRRGEEQAKWMGAWLSRRLPDDTLVLCSPALRCQQTALRFERGFKLLEALAPGQSAASLMEAAQWPSAQRPVLVVGHQPTLGEAVAKLLRMQGSSCYIRKGAAWWLQSRDRGNGVQQAIVWAVQSPETARD</sequence>
<evidence type="ECO:0000313" key="2">
    <source>
        <dbReference type="Proteomes" id="UP000070433"/>
    </source>
</evidence>
<gene>
    <name evidence="1" type="ORF">UC35_22020</name>
</gene>
<organism evidence="1 2">
    <name type="scientific">Ramlibacter tataouinensis</name>
    <dbReference type="NCBI Taxonomy" id="94132"/>
    <lineage>
        <taxon>Bacteria</taxon>
        <taxon>Pseudomonadati</taxon>
        <taxon>Pseudomonadota</taxon>
        <taxon>Betaproteobacteria</taxon>
        <taxon>Burkholderiales</taxon>
        <taxon>Comamonadaceae</taxon>
        <taxon>Ramlibacter</taxon>
    </lineage>
</organism>
<dbReference type="CDD" id="cd07067">
    <property type="entry name" value="HP_PGM_like"/>
    <property type="match status" value="1"/>
</dbReference>